<evidence type="ECO:0000256" key="9">
    <source>
        <dbReference type="PIRSR" id="PIRSR004692-2"/>
    </source>
</evidence>
<dbReference type="GO" id="GO:0046872">
    <property type="term" value="F:metal ion binding"/>
    <property type="evidence" value="ECO:0007669"/>
    <property type="project" value="UniProtKB-KW"/>
</dbReference>
<dbReference type="InterPro" id="IPR001347">
    <property type="entry name" value="SIS_dom"/>
</dbReference>
<evidence type="ECO:0000256" key="8">
    <source>
        <dbReference type="PIRNR" id="PIRNR004692"/>
    </source>
</evidence>
<evidence type="ECO:0000256" key="10">
    <source>
        <dbReference type="PIRSR" id="PIRSR004692-3"/>
    </source>
</evidence>
<evidence type="ECO:0000256" key="6">
    <source>
        <dbReference type="ARBA" id="ARBA00023235"/>
    </source>
</evidence>
<dbReference type="Gene3D" id="3.10.580.10">
    <property type="entry name" value="CBS-domain"/>
    <property type="match status" value="1"/>
</dbReference>
<feature type="site" description="Catalytically relevant" evidence="10">
    <location>
        <position position="107"/>
    </location>
</feature>
<reference evidence="14 15" key="1">
    <citation type="submission" date="2017-01" db="EMBL/GenBank/DDBJ databases">
        <title>Novel large sulfur bacteria in the metagenomes of groundwater-fed chemosynthetic microbial mats in the Lake Huron basin.</title>
        <authorList>
            <person name="Sharrar A.M."/>
            <person name="Flood B.E."/>
            <person name="Bailey J.V."/>
            <person name="Jones D.S."/>
            <person name="Biddanda B."/>
            <person name="Ruberg S.A."/>
            <person name="Marcus D.N."/>
            <person name="Dick G.J."/>
        </authorList>
    </citation>
    <scope>NUCLEOTIDE SEQUENCE [LARGE SCALE GENOMIC DNA]</scope>
    <source>
        <strain evidence="14">A8</strain>
    </source>
</reference>
<feature type="site" description="Catalytically relevant" evidence="10">
    <location>
        <position position="148"/>
    </location>
</feature>
<evidence type="ECO:0000313" key="14">
    <source>
        <dbReference type="EMBL" id="OQX16037.1"/>
    </source>
</evidence>
<dbReference type="PROSITE" id="PS51464">
    <property type="entry name" value="SIS"/>
    <property type="match status" value="1"/>
</dbReference>
<dbReference type="PIRSF" id="PIRSF004692">
    <property type="entry name" value="KdsD_KpsF"/>
    <property type="match status" value="1"/>
</dbReference>
<dbReference type="InterPro" id="IPR000644">
    <property type="entry name" value="CBS_dom"/>
</dbReference>
<dbReference type="InterPro" id="IPR046348">
    <property type="entry name" value="SIS_dom_sf"/>
</dbReference>
<proteinExistence type="inferred from homology"/>
<gene>
    <name evidence="14" type="ORF">BWK73_04975</name>
</gene>
<dbReference type="InterPro" id="IPR050986">
    <property type="entry name" value="GutQ/KpsF_isomerases"/>
</dbReference>
<comment type="similarity">
    <text evidence="2 8">Belongs to the SIS family. GutQ/KpsF subfamily.</text>
</comment>
<dbReference type="SUPFAM" id="SSF54631">
    <property type="entry name" value="CBS-domain pair"/>
    <property type="match status" value="1"/>
</dbReference>
<dbReference type="CDD" id="cd04604">
    <property type="entry name" value="CBS_pair_SIS_assoc"/>
    <property type="match status" value="1"/>
</dbReference>
<accession>A0A1Y1QXK6</accession>
<keyword evidence="4" id="KW-0677">Repeat</keyword>
<comment type="pathway">
    <text evidence="1">Bacterial outer membrane biogenesis; lipopolysaccharide biosynthesis.</text>
</comment>
<dbReference type="PROSITE" id="PS51371">
    <property type="entry name" value="CBS"/>
    <property type="match status" value="2"/>
</dbReference>
<dbReference type="GO" id="GO:0005975">
    <property type="term" value="P:carbohydrate metabolic process"/>
    <property type="evidence" value="ECO:0007669"/>
    <property type="project" value="InterPro"/>
</dbReference>
<evidence type="ECO:0000256" key="3">
    <source>
        <dbReference type="ARBA" id="ARBA00011881"/>
    </source>
</evidence>
<evidence type="ECO:0000256" key="1">
    <source>
        <dbReference type="ARBA" id="ARBA00004756"/>
    </source>
</evidence>
<comment type="caution">
    <text evidence="14">The sequence shown here is derived from an EMBL/GenBank/DDBJ whole genome shotgun (WGS) entry which is preliminary data.</text>
</comment>
<dbReference type="InterPro" id="IPR046342">
    <property type="entry name" value="CBS_dom_sf"/>
</dbReference>
<feature type="domain" description="SIS" evidence="13">
    <location>
        <begin position="37"/>
        <end position="180"/>
    </location>
</feature>
<dbReference type="GO" id="GO:1901135">
    <property type="term" value="P:carbohydrate derivative metabolic process"/>
    <property type="evidence" value="ECO:0007669"/>
    <property type="project" value="InterPro"/>
</dbReference>
<dbReference type="PANTHER" id="PTHR42745:SF1">
    <property type="entry name" value="ARABINOSE 5-PHOSPHATE ISOMERASE KDSD"/>
    <property type="match status" value="1"/>
</dbReference>
<dbReference type="AlphaFoldDB" id="A0A1Y1QXK6"/>
<dbReference type="PANTHER" id="PTHR42745">
    <property type="match status" value="1"/>
</dbReference>
<feature type="domain" description="CBS" evidence="12">
    <location>
        <begin position="273"/>
        <end position="324"/>
    </location>
</feature>
<evidence type="ECO:0000256" key="5">
    <source>
        <dbReference type="ARBA" id="ARBA00023122"/>
    </source>
</evidence>
<protein>
    <recommendedName>
        <fullName evidence="8">Arabinose 5-phosphate isomerase</fullName>
        <shortName evidence="8">API</shortName>
        <ecNumber evidence="8">5.3.1.13</ecNumber>
    </recommendedName>
</protein>
<dbReference type="InterPro" id="IPR004800">
    <property type="entry name" value="KdsD/KpsF-type"/>
</dbReference>
<dbReference type="SUPFAM" id="SSF53697">
    <property type="entry name" value="SIS domain"/>
    <property type="match status" value="1"/>
</dbReference>
<dbReference type="CDD" id="cd05014">
    <property type="entry name" value="SIS_Kpsf"/>
    <property type="match status" value="1"/>
</dbReference>
<evidence type="ECO:0000256" key="11">
    <source>
        <dbReference type="PROSITE-ProRule" id="PRU00703"/>
    </source>
</evidence>
<feature type="site" description="Catalytically relevant" evidence="10">
    <location>
        <position position="189"/>
    </location>
</feature>
<evidence type="ECO:0000256" key="2">
    <source>
        <dbReference type="ARBA" id="ARBA00008165"/>
    </source>
</evidence>
<comment type="catalytic activity">
    <reaction evidence="8">
        <text>D-arabinose 5-phosphate = D-ribulose 5-phosphate</text>
        <dbReference type="Rhea" id="RHEA:23104"/>
        <dbReference type="ChEBI" id="CHEBI:57693"/>
        <dbReference type="ChEBI" id="CHEBI:58121"/>
        <dbReference type="EC" id="5.3.1.13"/>
    </reaction>
</comment>
<dbReference type="GO" id="GO:0019146">
    <property type="term" value="F:arabinose-5-phosphate isomerase activity"/>
    <property type="evidence" value="ECO:0007669"/>
    <property type="project" value="UniProtKB-EC"/>
</dbReference>
<organism evidence="14 15">
    <name type="scientific">Thiothrix lacustris</name>
    <dbReference type="NCBI Taxonomy" id="525917"/>
    <lineage>
        <taxon>Bacteria</taxon>
        <taxon>Pseudomonadati</taxon>
        <taxon>Pseudomonadota</taxon>
        <taxon>Gammaproteobacteria</taxon>
        <taxon>Thiotrichales</taxon>
        <taxon>Thiotrichaceae</taxon>
        <taxon>Thiothrix</taxon>
    </lineage>
</organism>
<evidence type="ECO:0000256" key="7">
    <source>
        <dbReference type="ARBA" id="ARBA00060658"/>
    </source>
</evidence>
<evidence type="ECO:0000259" key="12">
    <source>
        <dbReference type="PROSITE" id="PS51371"/>
    </source>
</evidence>
<comment type="subunit">
    <text evidence="3">Homotetramer.</text>
</comment>
<dbReference type="EC" id="5.3.1.13" evidence="8"/>
<feature type="domain" description="CBS" evidence="12">
    <location>
        <begin position="206"/>
        <end position="264"/>
    </location>
</feature>
<dbReference type="NCBIfam" id="TIGR00393">
    <property type="entry name" value="kpsF"/>
    <property type="match status" value="1"/>
</dbReference>
<evidence type="ECO:0000313" key="15">
    <source>
        <dbReference type="Proteomes" id="UP000192491"/>
    </source>
</evidence>
<dbReference type="FunFam" id="3.40.50.10490:FF:000011">
    <property type="entry name" value="Arabinose 5-phosphate isomerase"/>
    <property type="match status" value="1"/>
</dbReference>
<dbReference type="STRING" id="1123401.GCA_000621325_02604"/>
<dbReference type="Proteomes" id="UP000192491">
    <property type="component" value="Unassembled WGS sequence"/>
</dbReference>
<dbReference type="GO" id="GO:0097367">
    <property type="term" value="F:carbohydrate derivative binding"/>
    <property type="evidence" value="ECO:0007669"/>
    <property type="project" value="InterPro"/>
</dbReference>
<dbReference type="Gene3D" id="3.40.50.10490">
    <property type="entry name" value="Glucose-6-phosphate isomerase like protein, domain 1"/>
    <property type="match status" value="1"/>
</dbReference>
<sequence length="324" mass="34278">MSHHAKDLLALAKAVIDTEIAALAALPSRLDDEFLHACEAILACQGRVIVTGMGKSGHIGNKIAATLASTGTPAFFLHPGEASHGDLGMIVNGDVIIALSNSGTSAEILAILPVIRRLDVRIIAMTGNPHSPMAEAADFHINIGVDKEACPLGLAPTSSTTATLVMGDALAVALLEARGFTANDFARSHPGGRLGKRLLVHVRDIMHTGADIPQVRPDASLQQAILEMTRKKLGMTAITTDTGKLEGIFTDGDLRRSFEKGQRLHEQPISALMTTPFRSIDAHSLAVEALNLMQEHAITVLPVVQDDAVIGIIHMHDLLRAGIA</sequence>
<name>A0A1Y1QXK6_9GAMM</name>
<dbReference type="EMBL" id="MTEJ01000008">
    <property type="protein sequence ID" value="OQX16037.1"/>
    <property type="molecule type" value="Genomic_DNA"/>
</dbReference>
<comment type="pathway">
    <text evidence="7">Carbohydrate biosynthesis; 3-deoxy-D-manno-octulosonate biosynthesis; 3-deoxy-D-manno-octulosonate from D-ribulose 5-phosphate: step 1/3.</text>
</comment>
<keyword evidence="5 11" id="KW-0129">CBS domain</keyword>
<evidence type="ECO:0000256" key="4">
    <source>
        <dbReference type="ARBA" id="ARBA00022737"/>
    </source>
</evidence>
<dbReference type="Pfam" id="PF00571">
    <property type="entry name" value="CBS"/>
    <property type="match status" value="2"/>
</dbReference>
<dbReference type="FunFam" id="3.10.580.10:FF:000007">
    <property type="entry name" value="Arabinose 5-phosphate isomerase"/>
    <property type="match status" value="1"/>
</dbReference>
<feature type="site" description="Catalytically relevant" evidence="10">
    <location>
        <position position="55"/>
    </location>
</feature>
<feature type="binding site" evidence="9">
    <location>
        <position position="78"/>
    </location>
    <ligand>
        <name>Zn(2+)</name>
        <dbReference type="ChEBI" id="CHEBI:29105"/>
    </ligand>
</feature>
<keyword evidence="9" id="KW-0862">Zinc</keyword>
<dbReference type="SMART" id="SM00116">
    <property type="entry name" value="CBS"/>
    <property type="match status" value="2"/>
</dbReference>
<dbReference type="Pfam" id="PF01380">
    <property type="entry name" value="SIS"/>
    <property type="match status" value="1"/>
</dbReference>
<keyword evidence="9" id="KW-0479">Metal-binding</keyword>
<evidence type="ECO:0000259" key="13">
    <source>
        <dbReference type="PROSITE" id="PS51464"/>
    </source>
</evidence>
<dbReference type="InterPro" id="IPR035474">
    <property type="entry name" value="SIS_Kpsf"/>
</dbReference>
<keyword evidence="6 8" id="KW-0413">Isomerase</keyword>